<dbReference type="GO" id="GO:0004843">
    <property type="term" value="F:cysteine-type deubiquitinase activity"/>
    <property type="evidence" value="ECO:0007669"/>
    <property type="project" value="InterPro"/>
</dbReference>
<dbReference type="AlphaFoldDB" id="A0A6C0BC15"/>
<dbReference type="InterPro" id="IPR001394">
    <property type="entry name" value="Peptidase_C19_UCH"/>
</dbReference>
<organism evidence="2">
    <name type="scientific">viral metagenome</name>
    <dbReference type="NCBI Taxonomy" id="1070528"/>
    <lineage>
        <taxon>unclassified sequences</taxon>
        <taxon>metagenomes</taxon>
        <taxon>organismal metagenomes</taxon>
    </lineage>
</organism>
<dbReference type="Gene3D" id="3.90.70.10">
    <property type="entry name" value="Cysteine proteinases"/>
    <property type="match status" value="1"/>
</dbReference>
<dbReference type="PANTHER" id="PTHR21646">
    <property type="entry name" value="UBIQUITIN CARBOXYL-TERMINAL HYDROLASE"/>
    <property type="match status" value="1"/>
</dbReference>
<feature type="domain" description="USP" evidence="1">
    <location>
        <begin position="5"/>
        <end position="345"/>
    </location>
</feature>
<evidence type="ECO:0000313" key="2">
    <source>
        <dbReference type="EMBL" id="QHS89344.1"/>
    </source>
</evidence>
<dbReference type="InterPro" id="IPR018200">
    <property type="entry name" value="USP_CS"/>
</dbReference>
<protein>
    <recommendedName>
        <fullName evidence="1">USP domain-containing protein</fullName>
    </recommendedName>
</protein>
<proteinExistence type="predicted"/>
<dbReference type="SUPFAM" id="SSF54001">
    <property type="entry name" value="Cysteine proteinases"/>
    <property type="match status" value="1"/>
</dbReference>
<dbReference type="InterPro" id="IPR050185">
    <property type="entry name" value="Ub_carboxyl-term_hydrolase"/>
</dbReference>
<evidence type="ECO:0000259" key="1">
    <source>
        <dbReference type="PROSITE" id="PS50235"/>
    </source>
</evidence>
<dbReference type="InterPro" id="IPR038765">
    <property type="entry name" value="Papain-like_cys_pep_sf"/>
</dbReference>
<dbReference type="Pfam" id="PF00443">
    <property type="entry name" value="UCH"/>
    <property type="match status" value="1"/>
</dbReference>
<sequence>MKGQVGLRNLGLTCYANAVLQCLRNVDRLPWIFSDGRYDTLFKKDAKQKRLLKQEVAKSFAEVLKMQEEGSRPSVLKPAGFFTAVRTCVKDSCYDQFIQTAPHDAHEFLMFMLETLHESVSISVEMQIMKSAPKTEEEKRVIRALEAWKDEFSKEYSPLVDLFYGLLHVQTKCLTCQTISHRWETFNTLKAVVPTTAAADAVDVLSMLAKDLKGEDIEGYSCDKCSPVRTTAHRESSIWRLPHTLILCLKRFTYDGRKINTKVTAPLALDLATLFSEESPEKSATTQYGLRSIVDHHGGAGGGHYTAQCKDKHTSQWLVYNDESVHPIATPMFGESTYVLFYERGSS</sequence>
<dbReference type="GO" id="GO:0016579">
    <property type="term" value="P:protein deubiquitination"/>
    <property type="evidence" value="ECO:0007669"/>
    <property type="project" value="InterPro"/>
</dbReference>
<dbReference type="PROSITE" id="PS50235">
    <property type="entry name" value="USP_3"/>
    <property type="match status" value="1"/>
</dbReference>
<accession>A0A6C0BC15</accession>
<dbReference type="InterPro" id="IPR028889">
    <property type="entry name" value="USP"/>
</dbReference>
<dbReference type="CDD" id="cd02257">
    <property type="entry name" value="Peptidase_C19"/>
    <property type="match status" value="1"/>
</dbReference>
<dbReference type="EMBL" id="MN739108">
    <property type="protein sequence ID" value="QHS89344.1"/>
    <property type="molecule type" value="Genomic_DNA"/>
</dbReference>
<reference evidence="2" key="1">
    <citation type="journal article" date="2020" name="Nature">
        <title>Giant virus diversity and host interactions through global metagenomics.</title>
        <authorList>
            <person name="Schulz F."/>
            <person name="Roux S."/>
            <person name="Paez-Espino D."/>
            <person name="Jungbluth S."/>
            <person name="Walsh D.A."/>
            <person name="Denef V.J."/>
            <person name="McMahon K.D."/>
            <person name="Konstantinidis K.T."/>
            <person name="Eloe-Fadrosh E.A."/>
            <person name="Kyrpides N.C."/>
            <person name="Woyke T."/>
        </authorList>
    </citation>
    <scope>NUCLEOTIDE SEQUENCE</scope>
    <source>
        <strain evidence="2">GVMAG-M-3300010158-60</strain>
    </source>
</reference>
<dbReference type="PROSITE" id="PS00973">
    <property type="entry name" value="USP_2"/>
    <property type="match status" value="1"/>
</dbReference>
<name>A0A6C0BC15_9ZZZZ</name>